<keyword evidence="3" id="KW-0645">Protease</keyword>
<keyword evidence="5" id="KW-0720">Serine protease</keyword>
<comment type="similarity">
    <text evidence="1">Belongs to the peptidase S66 family.</text>
</comment>
<dbReference type="Pfam" id="PF17676">
    <property type="entry name" value="Peptidase_S66C"/>
    <property type="match status" value="1"/>
</dbReference>
<keyword evidence="12" id="KW-1185">Reference proteome</keyword>
<feature type="active site" description="Charge relay system" evidence="6">
    <location>
        <position position="279"/>
    </location>
</feature>
<dbReference type="PANTHER" id="PTHR30237:SF2">
    <property type="entry name" value="MUREIN TETRAPEPTIDE CARBOXYPEPTIDASE"/>
    <property type="match status" value="1"/>
</dbReference>
<feature type="domain" description="LD-carboxypeptidase N-terminal" evidence="7">
    <location>
        <begin position="13"/>
        <end position="130"/>
    </location>
</feature>
<evidence type="ECO:0000256" key="5">
    <source>
        <dbReference type="ARBA" id="ARBA00022825"/>
    </source>
</evidence>
<dbReference type="SUPFAM" id="SSF141986">
    <property type="entry name" value="LD-carboxypeptidase A C-terminal domain-like"/>
    <property type="match status" value="1"/>
</dbReference>
<sequence>MNKGKAIRPGDTIGLTAPASPCPPEVLPRAVACLEAWGFRVQVGETCTQSFGGYLSAPAEIRAAEINRMFADPKVDAIMCLRGGYGTPQLLELLDYACIAAHPKLLIGYSDITALHAVLQQEAGLATLHGPMASSDLAGDLDQPSRDWLFHAMTSAEPLGEIRNPHGEEILCLMDGSAAGPIIGGNLSLVAALAGTPYQLDTRGKLLFLEDVDEEPYRVDRMLTQLALAGAFDDCAGIIFGTWENCIPKKRDSFSVLEVVTQIVLPYRKPTIWNVQAGHGSTHLALPFGVHARLDAEAGRLVIEESLVE</sequence>
<dbReference type="EMBL" id="CP073708">
    <property type="protein sequence ID" value="QUO40681.1"/>
    <property type="molecule type" value="Genomic_DNA"/>
</dbReference>
<dbReference type="GO" id="GO:0008236">
    <property type="term" value="F:serine-type peptidase activity"/>
    <property type="evidence" value="ECO:0007669"/>
    <property type="project" value="UniProtKB-KW"/>
</dbReference>
<name>A0A7T5EJ74_9BACL</name>
<reference evidence="9 11" key="1">
    <citation type="submission" date="2020-12" db="EMBL/GenBank/DDBJ databases">
        <title>strain FJAT-54423T represents a novel species of the genus Brevibacillus.</title>
        <authorList>
            <person name="Tang R."/>
        </authorList>
    </citation>
    <scope>NUCLEOTIDE SEQUENCE [LARGE SCALE GENOMIC DNA]</scope>
    <source>
        <strain evidence="9 11">FJAT-54423</strain>
    </source>
</reference>
<evidence type="ECO:0000256" key="6">
    <source>
        <dbReference type="PIRSR" id="PIRSR028757-1"/>
    </source>
</evidence>
<protein>
    <submittedName>
        <fullName evidence="9">LD-carboxypeptidase</fullName>
    </submittedName>
</protein>
<dbReference type="Proteomes" id="UP000677234">
    <property type="component" value="Chromosome"/>
</dbReference>
<dbReference type="PIRSF" id="PIRSF028757">
    <property type="entry name" value="LD-carboxypeptidase"/>
    <property type="match status" value="1"/>
</dbReference>
<evidence type="ECO:0000256" key="3">
    <source>
        <dbReference type="ARBA" id="ARBA00022670"/>
    </source>
</evidence>
<evidence type="ECO:0000256" key="1">
    <source>
        <dbReference type="ARBA" id="ARBA00010233"/>
    </source>
</evidence>
<dbReference type="KEGG" id="bcop:JD108_17135"/>
<dbReference type="Gene3D" id="3.40.50.10740">
    <property type="entry name" value="Class I glutamine amidotransferase-like"/>
    <property type="match status" value="1"/>
</dbReference>
<keyword evidence="4" id="KW-0378">Hydrolase</keyword>
<dbReference type="EMBL" id="CP066308">
    <property type="protein sequence ID" value="QQE73599.1"/>
    <property type="molecule type" value="Genomic_DNA"/>
</dbReference>
<feature type="active site" description="Nucleophile" evidence="6">
    <location>
        <position position="110"/>
    </location>
</feature>
<dbReference type="Proteomes" id="UP000595847">
    <property type="component" value="Chromosome"/>
</dbReference>
<evidence type="ECO:0000256" key="2">
    <source>
        <dbReference type="ARBA" id="ARBA00022645"/>
    </source>
</evidence>
<dbReference type="Pfam" id="PF02016">
    <property type="entry name" value="Peptidase_S66"/>
    <property type="match status" value="1"/>
</dbReference>
<dbReference type="InterPro" id="IPR029062">
    <property type="entry name" value="Class_I_gatase-like"/>
</dbReference>
<dbReference type="SUPFAM" id="SSF52317">
    <property type="entry name" value="Class I glutamine amidotransferase-like"/>
    <property type="match status" value="1"/>
</dbReference>
<dbReference type="CDD" id="cd07025">
    <property type="entry name" value="Peptidase_S66"/>
    <property type="match status" value="1"/>
</dbReference>
<evidence type="ECO:0000259" key="8">
    <source>
        <dbReference type="Pfam" id="PF17676"/>
    </source>
</evidence>
<dbReference type="RefSeq" id="WP_198827206.1">
    <property type="nucleotide sequence ID" value="NZ_CP066308.1"/>
</dbReference>
<accession>A0A7T5EJ74</accession>
<feature type="active site" description="Charge relay system" evidence="6">
    <location>
        <position position="210"/>
    </location>
</feature>
<evidence type="ECO:0000313" key="9">
    <source>
        <dbReference type="EMBL" id="QQE73599.1"/>
    </source>
</evidence>
<evidence type="ECO:0000313" key="10">
    <source>
        <dbReference type="EMBL" id="QUO40681.1"/>
    </source>
</evidence>
<dbReference type="Gene3D" id="3.50.30.60">
    <property type="entry name" value="LD-carboxypeptidase A C-terminal domain-like"/>
    <property type="match status" value="1"/>
</dbReference>
<reference evidence="10" key="2">
    <citation type="submission" date="2021-04" db="EMBL/GenBank/DDBJ databases">
        <title>Brevibacillus composti FJAT-54423, complete genome.</title>
        <authorList>
            <person name="Tang R."/>
        </authorList>
    </citation>
    <scope>NUCLEOTIDE SEQUENCE</scope>
    <source>
        <strain evidence="10">FJAT-54424</strain>
    </source>
</reference>
<feature type="domain" description="LD-carboxypeptidase C-terminal" evidence="8">
    <location>
        <begin position="180"/>
        <end position="294"/>
    </location>
</feature>
<keyword evidence="2 9" id="KW-0121">Carboxypeptidase</keyword>
<evidence type="ECO:0000259" key="7">
    <source>
        <dbReference type="Pfam" id="PF02016"/>
    </source>
</evidence>
<dbReference type="InterPro" id="IPR003507">
    <property type="entry name" value="S66_fam"/>
</dbReference>
<dbReference type="AlphaFoldDB" id="A0A7T5EJ74"/>
<dbReference type="InterPro" id="IPR040921">
    <property type="entry name" value="Peptidase_S66C"/>
</dbReference>
<evidence type="ECO:0000313" key="12">
    <source>
        <dbReference type="Proteomes" id="UP000677234"/>
    </source>
</evidence>
<dbReference type="InterPro" id="IPR040449">
    <property type="entry name" value="Peptidase_S66_N"/>
</dbReference>
<gene>
    <name evidence="9" type="ORF">JD108_17135</name>
    <name evidence="10" type="ORF">KDJ56_17080</name>
</gene>
<evidence type="ECO:0000256" key="4">
    <source>
        <dbReference type="ARBA" id="ARBA00022801"/>
    </source>
</evidence>
<dbReference type="GO" id="GO:0004180">
    <property type="term" value="F:carboxypeptidase activity"/>
    <property type="evidence" value="ECO:0007669"/>
    <property type="project" value="UniProtKB-KW"/>
</dbReference>
<dbReference type="GO" id="GO:0006508">
    <property type="term" value="P:proteolysis"/>
    <property type="evidence" value="ECO:0007669"/>
    <property type="project" value="UniProtKB-KW"/>
</dbReference>
<organism evidence="9 11">
    <name type="scientific">Brevibacillus composti</name>
    <dbReference type="NCBI Taxonomy" id="2796470"/>
    <lineage>
        <taxon>Bacteria</taxon>
        <taxon>Bacillati</taxon>
        <taxon>Bacillota</taxon>
        <taxon>Bacilli</taxon>
        <taxon>Bacillales</taxon>
        <taxon>Paenibacillaceae</taxon>
        <taxon>Brevibacillus</taxon>
    </lineage>
</organism>
<proteinExistence type="inferred from homology"/>
<evidence type="ECO:0000313" key="11">
    <source>
        <dbReference type="Proteomes" id="UP000595847"/>
    </source>
</evidence>
<dbReference type="InterPro" id="IPR027478">
    <property type="entry name" value="LdcA_N"/>
</dbReference>
<dbReference type="PANTHER" id="PTHR30237">
    <property type="entry name" value="MURAMOYLTETRAPEPTIDE CARBOXYPEPTIDASE"/>
    <property type="match status" value="1"/>
</dbReference>
<dbReference type="InterPro" id="IPR027461">
    <property type="entry name" value="Carboxypeptidase_A_C_sf"/>
</dbReference>